<dbReference type="OrthoDB" id="3694496at2759"/>
<feature type="compositionally biased region" description="Acidic residues" evidence="1">
    <location>
        <begin position="65"/>
        <end position="75"/>
    </location>
</feature>
<evidence type="ECO:0000313" key="3">
    <source>
        <dbReference type="Proteomes" id="UP000016936"/>
    </source>
</evidence>
<accession>M2TJV8</accession>
<organism evidence="2 3">
    <name type="scientific">Cochliobolus heterostrophus (strain C5 / ATCC 48332 / race O)</name>
    <name type="common">Southern corn leaf blight fungus</name>
    <name type="synonym">Bipolaris maydis</name>
    <dbReference type="NCBI Taxonomy" id="701091"/>
    <lineage>
        <taxon>Eukaryota</taxon>
        <taxon>Fungi</taxon>
        <taxon>Dikarya</taxon>
        <taxon>Ascomycota</taxon>
        <taxon>Pezizomycotina</taxon>
        <taxon>Dothideomycetes</taxon>
        <taxon>Pleosporomycetidae</taxon>
        <taxon>Pleosporales</taxon>
        <taxon>Pleosporineae</taxon>
        <taxon>Pleosporaceae</taxon>
        <taxon>Bipolaris</taxon>
    </lineage>
</organism>
<protein>
    <submittedName>
        <fullName evidence="2">Uncharacterized protein</fullName>
    </submittedName>
</protein>
<proteinExistence type="predicted"/>
<dbReference type="AlphaFoldDB" id="M2TJV8"/>
<feature type="region of interest" description="Disordered" evidence="1">
    <location>
        <begin position="28"/>
        <end position="89"/>
    </location>
</feature>
<keyword evidence="3" id="KW-1185">Reference proteome</keyword>
<sequence>MANRKYKTVSQAKEARRKCNRIAQQKYREKLRMQRLAPHASPSGSTMRENVEEEVSNAVGPLEASVEEAVAEDVQDESREPDSISLTPTPLERVAGIDHAIEELLVSVEDASVRQSLKDPIAHVELKLKGLVDRVHQPRQTATEQGASIEPSIHYNPHQSARDFIKAHNMRADVISSLSAQVYRYRAQHIIQAEIKHLSAQVERAMGQVI</sequence>
<dbReference type="EMBL" id="KB445584">
    <property type="protein sequence ID" value="EMD86764.1"/>
    <property type="molecule type" value="Genomic_DNA"/>
</dbReference>
<name>M2TJV8_COCH5</name>
<evidence type="ECO:0000313" key="2">
    <source>
        <dbReference type="EMBL" id="EMD86764.1"/>
    </source>
</evidence>
<feature type="region of interest" description="Disordered" evidence="1">
    <location>
        <begin position="1"/>
        <end position="20"/>
    </location>
</feature>
<evidence type="ECO:0000256" key="1">
    <source>
        <dbReference type="SAM" id="MobiDB-lite"/>
    </source>
</evidence>
<dbReference type="Proteomes" id="UP000016936">
    <property type="component" value="Unassembled WGS sequence"/>
</dbReference>
<reference evidence="3" key="2">
    <citation type="journal article" date="2013" name="PLoS Genet.">
        <title>Comparative genome structure, secondary metabolite, and effector coding capacity across Cochliobolus pathogens.</title>
        <authorList>
            <person name="Condon B.J."/>
            <person name="Leng Y."/>
            <person name="Wu D."/>
            <person name="Bushley K.E."/>
            <person name="Ohm R.A."/>
            <person name="Otillar R."/>
            <person name="Martin J."/>
            <person name="Schackwitz W."/>
            <person name="Grimwood J."/>
            <person name="MohdZainudin N."/>
            <person name="Xue C."/>
            <person name="Wang R."/>
            <person name="Manning V.A."/>
            <person name="Dhillon B."/>
            <person name="Tu Z.J."/>
            <person name="Steffenson B.J."/>
            <person name="Salamov A."/>
            <person name="Sun H."/>
            <person name="Lowry S."/>
            <person name="LaButti K."/>
            <person name="Han J."/>
            <person name="Copeland A."/>
            <person name="Lindquist E."/>
            <person name="Barry K."/>
            <person name="Schmutz J."/>
            <person name="Baker S.E."/>
            <person name="Ciuffetti L.M."/>
            <person name="Grigoriev I.V."/>
            <person name="Zhong S."/>
            <person name="Turgeon B.G."/>
        </authorList>
    </citation>
    <scope>NUCLEOTIDE SEQUENCE [LARGE SCALE GENOMIC DNA]</scope>
    <source>
        <strain evidence="3">C5 / ATCC 48332 / race O</strain>
    </source>
</reference>
<gene>
    <name evidence="2" type="ORF">COCHEDRAFT_1115384</name>
</gene>
<reference evidence="2 3" key="1">
    <citation type="journal article" date="2012" name="PLoS Pathog.">
        <title>Diverse lifestyles and strategies of plant pathogenesis encoded in the genomes of eighteen Dothideomycetes fungi.</title>
        <authorList>
            <person name="Ohm R.A."/>
            <person name="Feau N."/>
            <person name="Henrissat B."/>
            <person name="Schoch C.L."/>
            <person name="Horwitz B.A."/>
            <person name="Barry K.W."/>
            <person name="Condon B.J."/>
            <person name="Copeland A.C."/>
            <person name="Dhillon B."/>
            <person name="Glaser F."/>
            <person name="Hesse C.N."/>
            <person name="Kosti I."/>
            <person name="LaButti K."/>
            <person name="Lindquist E.A."/>
            <person name="Lucas S."/>
            <person name="Salamov A.A."/>
            <person name="Bradshaw R.E."/>
            <person name="Ciuffetti L."/>
            <person name="Hamelin R.C."/>
            <person name="Kema G.H.J."/>
            <person name="Lawrence C."/>
            <person name="Scott J.A."/>
            <person name="Spatafora J.W."/>
            <person name="Turgeon B.G."/>
            <person name="de Wit P.J.G.M."/>
            <person name="Zhong S."/>
            <person name="Goodwin S.B."/>
            <person name="Grigoriev I.V."/>
        </authorList>
    </citation>
    <scope>NUCLEOTIDE SEQUENCE [LARGE SCALE GENOMIC DNA]</scope>
    <source>
        <strain evidence="3">C5 / ATCC 48332 / race O</strain>
    </source>
</reference>
<dbReference type="OMA" id="GSTMREN"/>
<dbReference type="HOGENOM" id="CLU_1304750_0_0_1"/>